<dbReference type="GO" id="GO:0046872">
    <property type="term" value="F:metal ion binding"/>
    <property type="evidence" value="ECO:0007669"/>
    <property type="project" value="UniProtKB-KW"/>
</dbReference>
<dbReference type="PANTHER" id="PTHR11596">
    <property type="entry name" value="ALKALINE PHOSPHATASE"/>
    <property type="match status" value="1"/>
</dbReference>
<sequence>MQKIVLINRNKYYFAVVLILSCLLFVKISFADTSNHYTGKPAKYVFFLVGDGLGIPQRMATQAYLGKKLLMDTFPAQGITTTHANNRFITGSAASATALATGVKTNINYIGVDAELKKLSTIAEMAKQRGKKVGIISSVSIDHATPAAFYSHVKHRKMAHEIDVALAESGFDFFGGGGLMDPTGNKSEQPLGDALKMARENGYTIIDNKDNFLGLNKSSGKIIAYNEWLQDGGALPYAMDMGEKDITLAQFTQKAVELIDNPNGFFLMVEGGKIDWACHANDATASITNNIAFDNAVQVAFDFYQTHKQETLIVITGDHECGGLTLGFSGTQYASHFDVLKNQKVSFQKFSDDMVKTYKAQSGASPDFDSFQPFIEKYFGLKFSPVQGSDIMAVKPHELEKIKTAFHMTMSGTKESLNKPDNYILYGGYDPLTVTLTHIMSQKAGLGWTSYKHTGVPVSTSAIGVGSNLFNGAYDNTDIAKKIMSVMGIDFKKQIAGI</sequence>
<keyword evidence="5" id="KW-0472">Membrane</keyword>
<evidence type="ECO:0000256" key="1">
    <source>
        <dbReference type="ARBA" id="ARBA00022553"/>
    </source>
</evidence>
<evidence type="ECO:0000256" key="5">
    <source>
        <dbReference type="SAM" id="Phobius"/>
    </source>
</evidence>
<keyword evidence="5" id="KW-0812">Transmembrane</keyword>
<dbReference type="InterPro" id="IPR001952">
    <property type="entry name" value="Alkaline_phosphatase"/>
</dbReference>
<dbReference type="GO" id="GO:0004035">
    <property type="term" value="F:alkaline phosphatase activity"/>
    <property type="evidence" value="ECO:0007669"/>
    <property type="project" value="UniProtKB-EC"/>
</dbReference>
<dbReference type="CDD" id="cd16012">
    <property type="entry name" value="ALP"/>
    <property type="match status" value="1"/>
</dbReference>
<keyword evidence="3" id="KW-0460">Magnesium</keyword>
<dbReference type="Proteomes" id="UP000000442">
    <property type="component" value="Chromosome"/>
</dbReference>
<dbReference type="PRINTS" id="PR00113">
    <property type="entry name" value="ALKPHPHTASE"/>
</dbReference>
<dbReference type="KEGG" id="dat:HRM2_01880"/>
<keyword evidence="3" id="KW-0479">Metal-binding</keyword>
<comment type="similarity">
    <text evidence="4">Belongs to the alkaline phosphatase family.</text>
</comment>
<accession>C0QFB4</accession>
<keyword evidence="3" id="KW-0862">Zinc</keyword>
<dbReference type="EMBL" id="CP001087">
    <property type="protein sequence ID" value="ACN13310.1"/>
    <property type="molecule type" value="Genomic_DNA"/>
</dbReference>
<feature type="active site" description="Phosphoserine intermediate" evidence="2">
    <location>
        <position position="92"/>
    </location>
</feature>
<evidence type="ECO:0000256" key="2">
    <source>
        <dbReference type="PIRSR" id="PIRSR601952-1"/>
    </source>
</evidence>
<feature type="binding site" evidence="3">
    <location>
        <position position="275"/>
    </location>
    <ligand>
        <name>Zn(2+)</name>
        <dbReference type="ChEBI" id="CHEBI:29105"/>
        <label>2</label>
    </ligand>
</feature>
<dbReference type="OrthoDB" id="9794455at2"/>
<feature type="binding site" evidence="3">
    <location>
        <position position="453"/>
    </location>
    <ligand>
        <name>Zn(2+)</name>
        <dbReference type="ChEBI" id="CHEBI:29105"/>
        <label>2</label>
    </ligand>
</feature>
<reference evidence="6 7" key="1">
    <citation type="journal article" date="2009" name="Environ. Microbiol.">
        <title>Genome sequence of Desulfobacterium autotrophicum HRM2, a marine sulfate reducer oxidizing organic carbon completely to carbon dioxide.</title>
        <authorList>
            <person name="Strittmatter A.W."/>
            <person name="Liesegang H."/>
            <person name="Rabus R."/>
            <person name="Decker I."/>
            <person name="Amann J."/>
            <person name="Andres S."/>
            <person name="Henne A."/>
            <person name="Fricke W.F."/>
            <person name="Martinez-Arias R."/>
            <person name="Bartels D."/>
            <person name="Goesmann A."/>
            <person name="Krause L."/>
            <person name="Puehler A."/>
            <person name="Klenk H.P."/>
            <person name="Richter M."/>
            <person name="Schuler M."/>
            <person name="Gloeckner F.O."/>
            <person name="Meyerdierks A."/>
            <person name="Gottschalk G."/>
            <person name="Amann R."/>
        </authorList>
    </citation>
    <scope>NUCLEOTIDE SEQUENCE [LARGE SCALE GENOMIC DNA]</scope>
    <source>
        <strain evidence="7">ATCC 43914 / DSM 3382 / HRM2</strain>
    </source>
</reference>
<dbReference type="Gene3D" id="1.10.60.40">
    <property type="match status" value="1"/>
</dbReference>
<dbReference type="PANTHER" id="PTHR11596:SF5">
    <property type="entry name" value="ALKALINE PHOSPHATASE"/>
    <property type="match status" value="1"/>
</dbReference>
<comment type="cofactor">
    <cofactor evidence="3">
        <name>Zn(2+)</name>
        <dbReference type="ChEBI" id="CHEBI:29105"/>
    </cofactor>
    <text evidence="3">Binds 2 Zn(2+) ions.</text>
</comment>
<dbReference type="STRING" id="177437.HRM2_01880"/>
<dbReference type="SUPFAM" id="SSF53649">
    <property type="entry name" value="Alkaline phosphatase-like"/>
    <property type="match status" value="1"/>
</dbReference>
<comment type="cofactor">
    <cofactor evidence="3">
        <name>Mg(2+)</name>
        <dbReference type="ChEBI" id="CHEBI:18420"/>
    </cofactor>
    <text evidence="3">Binds 1 Mg(2+) ion.</text>
</comment>
<dbReference type="eggNOG" id="COG1785">
    <property type="taxonomic scope" value="Bacteria"/>
</dbReference>
<feature type="binding site" evidence="3">
    <location>
        <position position="270"/>
    </location>
    <ligand>
        <name>Mg(2+)</name>
        <dbReference type="ChEBI" id="CHEBI:18420"/>
    </ligand>
</feature>
<organism evidence="6 7">
    <name type="scientific">Desulforapulum autotrophicum (strain ATCC 43914 / DSM 3382 / VKM B-1955 / HRM2)</name>
    <name type="common">Desulfobacterium autotrophicum</name>
    <dbReference type="NCBI Taxonomy" id="177437"/>
    <lineage>
        <taxon>Bacteria</taxon>
        <taxon>Pseudomonadati</taxon>
        <taxon>Thermodesulfobacteriota</taxon>
        <taxon>Desulfobacteria</taxon>
        <taxon>Desulfobacterales</taxon>
        <taxon>Desulfobacteraceae</taxon>
        <taxon>Desulforapulum</taxon>
    </lineage>
</organism>
<feature type="binding site" evidence="3">
    <location>
        <position position="51"/>
    </location>
    <ligand>
        <name>Zn(2+)</name>
        <dbReference type="ChEBI" id="CHEBI:29105"/>
        <label>2</label>
    </ligand>
</feature>
<feature type="binding site" evidence="3">
    <location>
        <position position="319"/>
    </location>
    <ligand>
        <name>Zn(2+)</name>
        <dbReference type="ChEBI" id="CHEBI:29105"/>
        <label>2</label>
    </ligand>
</feature>
<feature type="binding site" evidence="3">
    <location>
        <position position="143"/>
    </location>
    <ligand>
        <name>Mg(2+)</name>
        <dbReference type="ChEBI" id="CHEBI:18420"/>
    </ligand>
</feature>
<dbReference type="InterPro" id="IPR017850">
    <property type="entry name" value="Alkaline_phosphatase_core_sf"/>
</dbReference>
<dbReference type="AlphaFoldDB" id="C0QFB4"/>
<evidence type="ECO:0000313" key="7">
    <source>
        <dbReference type="Proteomes" id="UP000000442"/>
    </source>
</evidence>
<dbReference type="SMART" id="SM00098">
    <property type="entry name" value="alkPPc"/>
    <property type="match status" value="1"/>
</dbReference>
<name>C0QFB4_DESAH</name>
<dbReference type="EC" id="3.1.3.1" evidence="6"/>
<keyword evidence="1" id="KW-0597">Phosphoprotein</keyword>
<feature type="binding site" evidence="3">
    <location>
        <position position="145"/>
    </location>
    <ligand>
        <name>Mg(2+)</name>
        <dbReference type="ChEBI" id="CHEBI:18420"/>
    </ligand>
</feature>
<protein>
    <submittedName>
        <fullName evidence="6">PhoA</fullName>
        <ecNumber evidence="6">3.1.3.1</ecNumber>
    </submittedName>
</protein>
<dbReference type="PROSITE" id="PS51257">
    <property type="entry name" value="PROKAR_LIPOPROTEIN"/>
    <property type="match status" value="1"/>
</dbReference>
<dbReference type="RefSeq" id="WP_012662559.1">
    <property type="nucleotide sequence ID" value="NC_012108.1"/>
</dbReference>
<keyword evidence="5" id="KW-1133">Transmembrane helix</keyword>
<dbReference type="Pfam" id="PF00245">
    <property type="entry name" value="Alk_phosphatase"/>
    <property type="match status" value="1"/>
</dbReference>
<proteinExistence type="inferred from homology"/>
<dbReference type="HOGENOM" id="CLU_008539_5_0_7"/>
<feature type="binding site" evidence="3">
    <location>
        <position position="51"/>
    </location>
    <ligand>
        <name>Mg(2+)</name>
        <dbReference type="ChEBI" id="CHEBI:18420"/>
    </ligand>
</feature>
<keyword evidence="7" id="KW-1185">Reference proteome</keyword>
<feature type="binding site" evidence="3">
    <location>
        <position position="318"/>
    </location>
    <ligand>
        <name>Zn(2+)</name>
        <dbReference type="ChEBI" id="CHEBI:29105"/>
        <label>2</label>
    </ligand>
</feature>
<gene>
    <name evidence="6" type="primary">phoA</name>
    <name evidence="6" type="ordered locus">HRM2_01880</name>
</gene>
<evidence type="ECO:0000313" key="6">
    <source>
        <dbReference type="EMBL" id="ACN13310.1"/>
    </source>
</evidence>
<dbReference type="Gene3D" id="3.40.720.10">
    <property type="entry name" value="Alkaline Phosphatase, subunit A"/>
    <property type="match status" value="1"/>
</dbReference>
<evidence type="ECO:0000256" key="3">
    <source>
        <dbReference type="PIRSR" id="PIRSR601952-2"/>
    </source>
</evidence>
<feature type="transmembrane region" description="Helical" evidence="5">
    <location>
        <begin position="12"/>
        <end position="30"/>
    </location>
</feature>
<keyword evidence="6" id="KW-0378">Hydrolase</keyword>
<evidence type="ECO:0000256" key="4">
    <source>
        <dbReference type="RuleBase" id="RU003946"/>
    </source>
</evidence>
<feature type="binding site" evidence="3">
    <location>
        <position position="279"/>
    </location>
    <ligand>
        <name>Zn(2+)</name>
        <dbReference type="ChEBI" id="CHEBI:29105"/>
        <label>2</label>
    </ligand>
</feature>